<feature type="non-terminal residue" evidence="1">
    <location>
        <position position="1"/>
    </location>
</feature>
<accession>A0A9N9HRM6</accession>
<keyword evidence="2" id="KW-1185">Reference proteome</keyword>
<dbReference type="Proteomes" id="UP000789375">
    <property type="component" value="Unassembled WGS sequence"/>
</dbReference>
<evidence type="ECO:0000313" key="1">
    <source>
        <dbReference type="EMBL" id="CAG8702679.1"/>
    </source>
</evidence>
<reference evidence="1" key="1">
    <citation type="submission" date="2021-06" db="EMBL/GenBank/DDBJ databases">
        <authorList>
            <person name="Kallberg Y."/>
            <person name="Tangrot J."/>
            <person name="Rosling A."/>
        </authorList>
    </citation>
    <scope>NUCLEOTIDE SEQUENCE</scope>
    <source>
        <strain evidence="1">87-6 pot B 2015</strain>
    </source>
</reference>
<name>A0A9N9HRM6_FUNMO</name>
<gene>
    <name evidence="1" type="ORF">FMOSSE_LOCUS13897</name>
</gene>
<evidence type="ECO:0000313" key="2">
    <source>
        <dbReference type="Proteomes" id="UP000789375"/>
    </source>
</evidence>
<organism evidence="1 2">
    <name type="scientific">Funneliformis mosseae</name>
    <name type="common">Endomycorrhizal fungus</name>
    <name type="synonym">Glomus mosseae</name>
    <dbReference type="NCBI Taxonomy" id="27381"/>
    <lineage>
        <taxon>Eukaryota</taxon>
        <taxon>Fungi</taxon>
        <taxon>Fungi incertae sedis</taxon>
        <taxon>Mucoromycota</taxon>
        <taxon>Glomeromycotina</taxon>
        <taxon>Glomeromycetes</taxon>
        <taxon>Glomerales</taxon>
        <taxon>Glomeraceae</taxon>
        <taxon>Funneliformis</taxon>
    </lineage>
</organism>
<dbReference type="EMBL" id="CAJVPP010009172">
    <property type="protein sequence ID" value="CAG8702679.1"/>
    <property type="molecule type" value="Genomic_DNA"/>
</dbReference>
<sequence>AYFQKCDETYSNRILKEEYWSRIVKIFIEVIGKLCDNINDFFKKDNNSLYLKIVYEKVLFLVAFARKKKYYSILYIRELNFNNKLFIWDVEIVKREQSKYFHKMDKMIMKNSIRLNNTYIMHQILEDKLQETVNNITQVDSSELV</sequence>
<proteinExistence type="predicted"/>
<protein>
    <submittedName>
        <fullName evidence="1">9699_t:CDS:1</fullName>
    </submittedName>
</protein>
<dbReference type="AlphaFoldDB" id="A0A9N9HRM6"/>
<comment type="caution">
    <text evidence="1">The sequence shown here is derived from an EMBL/GenBank/DDBJ whole genome shotgun (WGS) entry which is preliminary data.</text>
</comment>